<dbReference type="SMART" id="SM00465">
    <property type="entry name" value="GIYc"/>
    <property type="match status" value="1"/>
</dbReference>
<dbReference type="PANTHER" id="PTHR30562:SF1">
    <property type="entry name" value="UVRABC SYSTEM PROTEIN C"/>
    <property type="match status" value="1"/>
</dbReference>
<dbReference type="PANTHER" id="PTHR30562">
    <property type="entry name" value="UVRC/OXIDOREDUCTASE"/>
    <property type="match status" value="1"/>
</dbReference>
<dbReference type="Pfam" id="PF02151">
    <property type="entry name" value="UVR"/>
    <property type="match status" value="1"/>
</dbReference>
<evidence type="ECO:0000256" key="1">
    <source>
        <dbReference type="ARBA" id="ARBA00023236"/>
    </source>
</evidence>
<dbReference type="CDD" id="cd10434">
    <property type="entry name" value="GIY-YIG_UvrC_Cho"/>
    <property type="match status" value="1"/>
</dbReference>
<dbReference type="PROSITE" id="PS50164">
    <property type="entry name" value="GIY_YIG"/>
    <property type="match status" value="1"/>
</dbReference>
<dbReference type="Gene3D" id="3.40.1440.10">
    <property type="entry name" value="GIY-YIG endonuclease"/>
    <property type="match status" value="1"/>
</dbReference>
<sequence>MKDRLGEVIYVGKAKDLKKRVSSYFQPGRFRQIDQPKIRTMVTLVHDLETIEVRSEAEAILLEGRLIKEYRPRYNTDFTDDKRFLLIRVDVFNDVPKFRLSRNRTQDGSIYFGPFAHAGPLRRTLSQMRQKFGIILADASPKNLPDGRIRLYDDARSEIYGHPNELTVEEYQERVQEACTFLDGKSREWLKDLETEMREKAAEHRFEEAAALRDTLLALRKTIQQTRKFTRSLPEHNLSKDGAARLTEALNLDEPPTSIECFDISHISGSFTVASMVRFVDGRPEKKNYRRFKIRSFDGNDDFRSMEEVVGRRYRRMAEQGQKFPDLVVIDGGKGQVTAALRAFLILDLEPPPLIGLAKREETIIFASERAPLRLPLHDPGIRLLQRIRDEAHRFANGFNAELRSKKIRESVLDDIPGLGPKRRETLIQAFGSIHQIRSATLEELSNVSGIGPNFARQIYDHLQRAQGGPAGNSPTP</sequence>
<dbReference type="PROSITE" id="PS50165">
    <property type="entry name" value="UVRC"/>
    <property type="match status" value="1"/>
</dbReference>
<dbReference type="InterPro" id="IPR050066">
    <property type="entry name" value="UvrABC_protein_C"/>
</dbReference>
<dbReference type="RefSeq" id="WP_185694891.1">
    <property type="nucleotide sequence ID" value="NZ_JACHVA010000141.1"/>
</dbReference>
<evidence type="ECO:0000259" key="4">
    <source>
        <dbReference type="PROSITE" id="PS50165"/>
    </source>
</evidence>
<gene>
    <name evidence="5" type="ORF">H5P30_21055</name>
</gene>
<dbReference type="InterPro" id="IPR036876">
    <property type="entry name" value="UVR_dom_sf"/>
</dbReference>
<feature type="domain" description="UvrC family homology region profile" evidence="4">
    <location>
        <begin position="150"/>
        <end position="344"/>
    </location>
</feature>
<reference evidence="5 6" key="1">
    <citation type="submission" date="2020-07" db="EMBL/GenBank/DDBJ databases">
        <authorList>
            <person name="Feng X."/>
        </authorList>
    </citation>
    <scope>NUCLEOTIDE SEQUENCE [LARGE SCALE GENOMIC DNA]</scope>
    <source>
        <strain evidence="5 6">JCM14086</strain>
    </source>
</reference>
<dbReference type="InterPro" id="IPR001162">
    <property type="entry name" value="UvrC_RNase_H_dom"/>
</dbReference>
<dbReference type="InterPro" id="IPR001943">
    <property type="entry name" value="UVR_dom"/>
</dbReference>
<dbReference type="EMBL" id="JACHVA010000141">
    <property type="protein sequence ID" value="MBC2604277.1"/>
    <property type="molecule type" value="Genomic_DNA"/>
</dbReference>
<dbReference type="SUPFAM" id="SSF46600">
    <property type="entry name" value="C-terminal UvrC-binding domain of UvrB"/>
    <property type="match status" value="1"/>
</dbReference>
<dbReference type="SUPFAM" id="SSF47781">
    <property type="entry name" value="RuvA domain 2-like"/>
    <property type="match status" value="1"/>
</dbReference>
<dbReference type="GO" id="GO:0009381">
    <property type="term" value="F:excinuclease ABC activity"/>
    <property type="evidence" value="ECO:0007669"/>
    <property type="project" value="InterPro"/>
</dbReference>
<comment type="caution">
    <text evidence="5">The sequence shown here is derived from an EMBL/GenBank/DDBJ whole genome shotgun (WGS) entry which is preliminary data.</text>
</comment>
<dbReference type="Proteomes" id="UP000525652">
    <property type="component" value="Unassembled WGS sequence"/>
</dbReference>
<dbReference type="PROSITE" id="PS50151">
    <property type="entry name" value="UVR"/>
    <property type="match status" value="1"/>
</dbReference>
<dbReference type="SUPFAM" id="SSF82771">
    <property type="entry name" value="GIY-YIG endonuclease"/>
    <property type="match status" value="1"/>
</dbReference>
<dbReference type="InterPro" id="IPR035901">
    <property type="entry name" value="GIY-YIG_endonuc_sf"/>
</dbReference>
<evidence type="ECO:0000259" key="3">
    <source>
        <dbReference type="PROSITE" id="PS50164"/>
    </source>
</evidence>
<dbReference type="InterPro" id="IPR000305">
    <property type="entry name" value="GIY-YIG_endonuc"/>
</dbReference>
<dbReference type="GO" id="GO:0003677">
    <property type="term" value="F:DNA binding"/>
    <property type="evidence" value="ECO:0007669"/>
    <property type="project" value="InterPro"/>
</dbReference>
<evidence type="ECO:0000313" key="5">
    <source>
        <dbReference type="EMBL" id="MBC2604277.1"/>
    </source>
</evidence>
<dbReference type="GO" id="GO:0009432">
    <property type="term" value="P:SOS response"/>
    <property type="evidence" value="ECO:0007669"/>
    <property type="project" value="UniProtKB-KW"/>
</dbReference>
<dbReference type="InterPro" id="IPR038476">
    <property type="entry name" value="UvrC_RNase_H_dom_sf"/>
</dbReference>
<dbReference type="Gene3D" id="1.10.150.20">
    <property type="entry name" value="5' to 3' exonuclease, C-terminal subdomain"/>
    <property type="match status" value="1"/>
</dbReference>
<dbReference type="InterPro" id="IPR047296">
    <property type="entry name" value="GIY-YIG_UvrC_Cho"/>
</dbReference>
<keyword evidence="1" id="KW-0227">DNA damage</keyword>
<feature type="domain" description="UVR" evidence="2">
    <location>
        <begin position="187"/>
        <end position="222"/>
    </location>
</feature>
<dbReference type="AlphaFoldDB" id="A0A7X1B2E9"/>
<keyword evidence="6" id="KW-1185">Reference proteome</keyword>
<dbReference type="Gene3D" id="4.10.860.10">
    <property type="entry name" value="UVR domain"/>
    <property type="match status" value="1"/>
</dbReference>
<accession>A0A7X1B2E9</accession>
<dbReference type="InterPro" id="IPR003583">
    <property type="entry name" value="Hlx-hairpin-Hlx_DNA-bd_motif"/>
</dbReference>
<dbReference type="Pfam" id="PF08459">
    <property type="entry name" value="UvrC_RNaseH_dom"/>
    <property type="match status" value="1"/>
</dbReference>
<dbReference type="Pfam" id="PF01541">
    <property type="entry name" value="GIY-YIG"/>
    <property type="match status" value="1"/>
</dbReference>
<evidence type="ECO:0000259" key="2">
    <source>
        <dbReference type="PROSITE" id="PS50151"/>
    </source>
</evidence>
<dbReference type="Gene3D" id="3.30.420.340">
    <property type="entry name" value="UvrC, RNAse H endonuclease domain"/>
    <property type="match status" value="1"/>
</dbReference>
<dbReference type="GO" id="GO:0009380">
    <property type="term" value="C:excinuclease repair complex"/>
    <property type="evidence" value="ECO:0007669"/>
    <property type="project" value="TreeGrafter"/>
</dbReference>
<name>A0A7X1B2E9_9BACT</name>
<dbReference type="InterPro" id="IPR010994">
    <property type="entry name" value="RuvA_2-like"/>
</dbReference>
<keyword evidence="1" id="KW-0742">SOS response</keyword>
<organism evidence="5 6">
    <name type="scientific">Puniceicoccus vermicola</name>
    <dbReference type="NCBI Taxonomy" id="388746"/>
    <lineage>
        <taxon>Bacteria</taxon>
        <taxon>Pseudomonadati</taxon>
        <taxon>Verrucomicrobiota</taxon>
        <taxon>Opitutia</taxon>
        <taxon>Puniceicoccales</taxon>
        <taxon>Puniceicoccaceae</taxon>
        <taxon>Puniceicoccus</taxon>
    </lineage>
</organism>
<protein>
    <submittedName>
        <fullName evidence="5">Excinuclease ABC subunit UvrC</fullName>
    </submittedName>
</protein>
<proteinExistence type="predicted"/>
<evidence type="ECO:0000313" key="6">
    <source>
        <dbReference type="Proteomes" id="UP000525652"/>
    </source>
</evidence>
<feature type="domain" description="GIY-YIG" evidence="3">
    <location>
        <begin position="1"/>
        <end position="76"/>
    </location>
</feature>
<dbReference type="Pfam" id="PF14520">
    <property type="entry name" value="HHH_5"/>
    <property type="match status" value="1"/>
</dbReference>
<dbReference type="SMART" id="SM00278">
    <property type="entry name" value="HhH1"/>
    <property type="match status" value="2"/>
</dbReference>
<dbReference type="GO" id="GO:0006289">
    <property type="term" value="P:nucleotide-excision repair"/>
    <property type="evidence" value="ECO:0007669"/>
    <property type="project" value="InterPro"/>
</dbReference>